<evidence type="ECO:0000259" key="8">
    <source>
        <dbReference type="Pfam" id="PF13191"/>
    </source>
</evidence>
<evidence type="ECO:0000259" key="9">
    <source>
        <dbReference type="Pfam" id="PF14630"/>
    </source>
</evidence>
<reference evidence="11 12" key="1">
    <citation type="journal article" date="2017" name="Mol. Plant">
        <title>The Genome of Medicinal Plant Macleaya cordata Provides New Insights into Benzylisoquinoline Alkaloids Metabolism.</title>
        <authorList>
            <person name="Liu X."/>
            <person name="Liu Y."/>
            <person name="Huang P."/>
            <person name="Ma Y."/>
            <person name="Qing Z."/>
            <person name="Tang Q."/>
            <person name="Cao H."/>
            <person name="Cheng P."/>
            <person name="Zheng Y."/>
            <person name="Yuan Z."/>
            <person name="Zhou Y."/>
            <person name="Liu J."/>
            <person name="Tang Z."/>
            <person name="Zhuo Y."/>
            <person name="Zhang Y."/>
            <person name="Yu L."/>
            <person name="Huang J."/>
            <person name="Yang P."/>
            <person name="Peng Q."/>
            <person name="Zhang J."/>
            <person name="Jiang W."/>
            <person name="Zhang Z."/>
            <person name="Lin K."/>
            <person name="Ro D.K."/>
            <person name="Chen X."/>
            <person name="Xiong X."/>
            <person name="Shang Y."/>
            <person name="Huang S."/>
            <person name="Zeng J."/>
        </authorList>
    </citation>
    <scope>NUCLEOTIDE SEQUENCE [LARGE SCALE GENOMIC DNA]</scope>
    <source>
        <strain evidence="12">cv. BLH2017</strain>
        <tissue evidence="11">Root</tissue>
    </source>
</reference>
<feature type="compositionally biased region" description="Polar residues" evidence="7">
    <location>
        <begin position="67"/>
        <end position="83"/>
    </location>
</feature>
<keyword evidence="4" id="KW-0547">Nucleotide-binding</keyword>
<dbReference type="OrthoDB" id="365981at2759"/>
<dbReference type="InterPro" id="IPR048866">
    <property type="entry name" value="ORC5_lid"/>
</dbReference>
<feature type="domain" description="Orc1-like AAA ATPase" evidence="8">
    <location>
        <begin position="118"/>
        <end position="266"/>
    </location>
</feature>
<dbReference type="GO" id="GO:0003688">
    <property type="term" value="F:DNA replication origin binding"/>
    <property type="evidence" value="ECO:0007669"/>
    <property type="project" value="TreeGrafter"/>
</dbReference>
<dbReference type="OMA" id="QLRRWHG"/>
<protein>
    <submittedName>
        <fullName evidence="11">Origin recognition complex</fullName>
    </submittedName>
</protein>
<comment type="caution">
    <text evidence="11">The sequence shown here is derived from an EMBL/GenBank/DDBJ whole genome shotgun (WGS) entry which is preliminary data.</text>
</comment>
<dbReference type="FunCoup" id="A0A200RB55">
    <property type="interactions" value="3212"/>
</dbReference>
<dbReference type="InterPro" id="IPR020796">
    <property type="entry name" value="ORC5"/>
</dbReference>
<accession>A0A200RB55</accession>
<keyword evidence="5" id="KW-0067">ATP-binding</keyword>
<evidence type="ECO:0000256" key="5">
    <source>
        <dbReference type="ARBA" id="ARBA00022840"/>
    </source>
</evidence>
<dbReference type="Proteomes" id="UP000195402">
    <property type="component" value="Unassembled WGS sequence"/>
</dbReference>
<gene>
    <name evidence="11" type="ORF">BVC80_237g49</name>
</gene>
<dbReference type="InParanoid" id="A0A200RB55"/>
<evidence type="ECO:0000259" key="10">
    <source>
        <dbReference type="Pfam" id="PF21639"/>
    </source>
</evidence>
<dbReference type="PANTHER" id="PTHR12705">
    <property type="entry name" value="ORIGIN RECOGNITION COMPLEX SUBUNIT 5"/>
    <property type="match status" value="1"/>
</dbReference>
<feature type="region of interest" description="Disordered" evidence="7">
    <location>
        <begin position="1"/>
        <end position="93"/>
    </location>
</feature>
<evidence type="ECO:0000256" key="4">
    <source>
        <dbReference type="ARBA" id="ARBA00022741"/>
    </source>
</evidence>
<evidence type="ECO:0000256" key="3">
    <source>
        <dbReference type="ARBA" id="ARBA00022705"/>
    </source>
</evidence>
<evidence type="ECO:0000256" key="2">
    <source>
        <dbReference type="ARBA" id="ARBA00006269"/>
    </source>
</evidence>
<dbReference type="GO" id="GO:0006270">
    <property type="term" value="P:DNA replication initiation"/>
    <property type="evidence" value="ECO:0007669"/>
    <property type="project" value="TreeGrafter"/>
</dbReference>
<dbReference type="InterPro" id="IPR047088">
    <property type="entry name" value="ORC5_C"/>
</dbReference>
<dbReference type="STRING" id="56857.A0A200RB55"/>
<dbReference type="InterPro" id="IPR041664">
    <property type="entry name" value="AAA_16"/>
</dbReference>
<dbReference type="Pfam" id="PF13191">
    <property type="entry name" value="AAA_16"/>
    <property type="match status" value="1"/>
</dbReference>
<comment type="subcellular location">
    <subcellularLocation>
        <location evidence="1">Nucleus</location>
    </subcellularLocation>
</comment>
<dbReference type="SUPFAM" id="SSF52540">
    <property type="entry name" value="P-loop containing nucleoside triphosphate hydrolases"/>
    <property type="match status" value="1"/>
</dbReference>
<dbReference type="Gene3D" id="3.40.50.300">
    <property type="entry name" value="P-loop containing nucleotide triphosphate hydrolases"/>
    <property type="match status" value="1"/>
</dbReference>
<dbReference type="Pfam" id="PF21639">
    <property type="entry name" value="ORC5_lid"/>
    <property type="match status" value="1"/>
</dbReference>
<evidence type="ECO:0000313" key="12">
    <source>
        <dbReference type="Proteomes" id="UP000195402"/>
    </source>
</evidence>
<evidence type="ECO:0000256" key="1">
    <source>
        <dbReference type="ARBA" id="ARBA00004123"/>
    </source>
</evidence>
<dbReference type="InterPro" id="IPR027417">
    <property type="entry name" value="P-loop_NTPase"/>
</dbReference>
<dbReference type="FunFam" id="3.40.50.300:FF:002310">
    <property type="entry name" value="Origin of replication complex subunit 5"/>
    <property type="match status" value="1"/>
</dbReference>
<feature type="domain" description="ORC5 lid" evidence="10">
    <location>
        <begin position="333"/>
        <end position="385"/>
    </location>
</feature>
<organism evidence="11 12">
    <name type="scientific">Macleaya cordata</name>
    <name type="common">Five-seeded plume-poppy</name>
    <name type="synonym">Bocconia cordata</name>
    <dbReference type="NCBI Taxonomy" id="56857"/>
    <lineage>
        <taxon>Eukaryota</taxon>
        <taxon>Viridiplantae</taxon>
        <taxon>Streptophyta</taxon>
        <taxon>Embryophyta</taxon>
        <taxon>Tracheophyta</taxon>
        <taxon>Spermatophyta</taxon>
        <taxon>Magnoliopsida</taxon>
        <taxon>Ranunculales</taxon>
        <taxon>Papaveraceae</taxon>
        <taxon>Papaveroideae</taxon>
        <taxon>Macleaya</taxon>
    </lineage>
</organism>
<feature type="compositionally biased region" description="Polar residues" evidence="7">
    <location>
        <begin position="7"/>
        <end position="26"/>
    </location>
</feature>
<feature type="region of interest" description="Disordered" evidence="7">
    <location>
        <begin position="464"/>
        <end position="493"/>
    </location>
</feature>
<feature type="domain" description="Origin recognition complex subunit 5 C-terminal" evidence="9">
    <location>
        <begin position="439"/>
        <end position="601"/>
    </location>
</feature>
<dbReference type="GO" id="GO:0005664">
    <property type="term" value="C:nuclear origin of replication recognition complex"/>
    <property type="evidence" value="ECO:0007669"/>
    <property type="project" value="TreeGrafter"/>
</dbReference>
<proteinExistence type="inferred from homology"/>
<dbReference type="PANTHER" id="PTHR12705:SF0">
    <property type="entry name" value="ORIGIN RECOGNITION COMPLEX SUBUNIT 5"/>
    <property type="match status" value="1"/>
</dbReference>
<keyword evidence="3" id="KW-0235">DNA replication</keyword>
<sequence>MGKEESPQVTKRTTRSSPLKTCSRSPLSEEMGREELPQVTKRTTRSSPFNTFSRSPLSEEMGREESPQVTRRTTRSSLNTCSNKTRESQKSIDCRPPSVLNDLVSEEEPISLDVLLSNFPGRRLQILELLHLLGPLNSPMPPLFLYGGASTGKTSAILQIFRHLKRPFIYSSCRTCYNQRILFETTLNQLLLHRRNASNGYSSAKRCERPADFVNFLREGVTEVINNLRESSSKSGSKETEEQGTGRMVYFIFDNMELVREWDKHLGITSMLFKLYEILKMPEVGLIFISNSSLDTYHLNTGFVEPIPILFPDYTEEDLNKIFMRNQAKHELYSSFLDFVLKPFCRITKRVDELSIAFRPLFQKYCEPLSDTVVVPTKDMKRRLFNHLQPHILPALNETFKVPSHPSLEVEANKEKFKRKGNTRKLGDMESADEIDFHMPVSAKYLLISAFLASRNPATLDAALFDSTGGGDNRKRKRKISETSKEKKENAEQELLMKGPGTFPLERLLAIFQCITSVAEFSLEEEQQVDDSVLGMAEGGGGDNGLMSDVLLQLSTLCNANFISRGGNCPLEGSTRYRSTVSEEMTLKVARSVKFPLSKYLYRR</sequence>
<dbReference type="Pfam" id="PF14630">
    <property type="entry name" value="ORC5_C"/>
    <property type="match status" value="1"/>
</dbReference>
<dbReference type="AlphaFoldDB" id="A0A200RB55"/>
<keyword evidence="12" id="KW-1185">Reference proteome</keyword>
<feature type="compositionally biased region" description="Basic and acidic residues" evidence="7">
    <location>
        <begin position="480"/>
        <end position="491"/>
    </location>
</feature>
<evidence type="ECO:0000313" key="11">
    <source>
        <dbReference type="EMBL" id="OVA19948.1"/>
    </source>
</evidence>
<evidence type="ECO:0000256" key="6">
    <source>
        <dbReference type="ARBA" id="ARBA00023242"/>
    </source>
</evidence>
<evidence type="ECO:0000256" key="7">
    <source>
        <dbReference type="SAM" id="MobiDB-lite"/>
    </source>
</evidence>
<keyword evidence="6" id="KW-0539">Nucleus</keyword>
<name>A0A200RB55_MACCD</name>
<feature type="compositionally biased region" description="Basic and acidic residues" evidence="7">
    <location>
        <begin position="84"/>
        <end position="93"/>
    </location>
</feature>
<feature type="compositionally biased region" description="Polar residues" evidence="7">
    <location>
        <begin position="45"/>
        <end position="56"/>
    </location>
</feature>
<comment type="similarity">
    <text evidence="2">Belongs to the ORC5 family.</text>
</comment>
<dbReference type="EMBL" id="MVGT01000164">
    <property type="protein sequence ID" value="OVA19948.1"/>
    <property type="molecule type" value="Genomic_DNA"/>
</dbReference>